<dbReference type="RefSeq" id="WP_115478542.1">
    <property type="nucleotide sequence ID" value="NZ_QRBF01000005.1"/>
</dbReference>
<keyword evidence="5 10" id="KW-0808">Transferase</keyword>
<organism evidence="10 11">
    <name type="scientific">Dyella psychrodurans</name>
    <dbReference type="NCBI Taxonomy" id="1927960"/>
    <lineage>
        <taxon>Bacteria</taxon>
        <taxon>Pseudomonadati</taxon>
        <taxon>Pseudomonadota</taxon>
        <taxon>Gammaproteobacteria</taxon>
        <taxon>Lysobacterales</taxon>
        <taxon>Rhodanobacteraceae</taxon>
        <taxon>Dyella</taxon>
    </lineage>
</organism>
<dbReference type="PANTHER" id="PTHR44366:SF1">
    <property type="entry name" value="UDP-N-ACETYLGLUCOSAMINE--PEPTIDE N-ACETYLGLUCOSAMINYLTRANSFERASE 110 KDA SUBUNIT"/>
    <property type="match status" value="1"/>
</dbReference>
<accession>A0A370X1U8</accession>
<dbReference type="AlphaFoldDB" id="A0A370X1U8"/>
<keyword evidence="6" id="KW-0677">Repeat</keyword>
<feature type="domain" description="O-GlcNAc transferase C-terminal" evidence="9">
    <location>
        <begin position="281"/>
        <end position="477"/>
    </location>
</feature>
<evidence type="ECO:0000313" key="10">
    <source>
        <dbReference type="EMBL" id="RDS82368.1"/>
    </source>
</evidence>
<dbReference type="SMART" id="SM00028">
    <property type="entry name" value="TPR"/>
    <property type="match status" value="5"/>
</dbReference>
<dbReference type="Pfam" id="PF14559">
    <property type="entry name" value="TPR_19"/>
    <property type="match status" value="1"/>
</dbReference>
<dbReference type="PANTHER" id="PTHR44366">
    <property type="entry name" value="UDP-N-ACETYLGLUCOSAMINE--PEPTIDE N-ACETYLGLUCOSAMINYLTRANSFERASE 110 KDA SUBUNIT"/>
    <property type="match status" value="1"/>
</dbReference>
<evidence type="ECO:0000256" key="5">
    <source>
        <dbReference type="ARBA" id="ARBA00022679"/>
    </source>
</evidence>
<dbReference type="OrthoDB" id="255821at2"/>
<evidence type="ECO:0000256" key="3">
    <source>
        <dbReference type="ARBA" id="ARBA00011970"/>
    </source>
</evidence>
<dbReference type="SUPFAM" id="SSF53756">
    <property type="entry name" value="UDP-Glycosyltransferase/glycogen phosphorylase"/>
    <property type="match status" value="1"/>
</dbReference>
<dbReference type="PROSITE" id="PS50005">
    <property type="entry name" value="TPR"/>
    <property type="match status" value="1"/>
</dbReference>
<dbReference type="EC" id="2.4.1.255" evidence="3"/>
<protein>
    <recommendedName>
        <fullName evidence="3">protein O-GlcNAc transferase</fullName>
        <ecNumber evidence="3">2.4.1.255</ecNumber>
    </recommendedName>
</protein>
<dbReference type="InterPro" id="IPR019734">
    <property type="entry name" value="TPR_rpt"/>
</dbReference>
<evidence type="ECO:0000259" key="9">
    <source>
        <dbReference type="Pfam" id="PF13844"/>
    </source>
</evidence>
<evidence type="ECO:0000256" key="4">
    <source>
        <dbReference type="ARBA" id="ARBA00022676"/>
    </source>
</evidence>
<evidence type="ECO:0000313" key="11">
    <source>
        <dbReference type="Proteomes" id="UP000255334"/>
    </source>
</evidence>
<feature type="domain" description="O-GlcNAc transferase C-terminal" evidence="9">
    <location>
        <begin position="493"/>
        <end position="677"/>
    </location>
</feature>
<sequence length="700" mass="76521">MNETQPNDLATVLRKLNELLQRDANEEAIQVAAVARRAFPVASELIYLHGVALLRVGRRRDAQVAMNRAAELAPGNIELQCNLASFALAEGKTHAAIERLRKALIQAPGHPNILHSLGMAYMTTGQHIQARDAFALAAKNLPQHPAIRLNLATAEMALGRLPQAEAHVREALQHEPSSDTAHAMLGHVVHLQRRPKEAATSLLQAGKLAPANAQHMFQAALMLDEAGDLLGTNDAFTEALARAPDSIAVTSQLLFVRRRLCRWQGIDALSERVMQAVAQDEPGVHPFTFLAEDADAALQLRCARTYAAQIEQQMSPLRQQLNLRHVMPLPDSPIRVGMLSEGFHEMAVGQHLVALIEALADSDLDIHLFAMTPDDGGEIRRRLSAAATLHDVSALSRGQLAMLIHGTAIEILLDLSGYRGRGNAEMMSLRAAPVQVSWLGFPGSSGAAWIDYVLADAVTFPPELREHVSEKVVRLPRCPQPNDPTRRVGPPPTRQACGLPEQGVVFACFQETYAINPAVFARCMLILKQVPDSVLWLLTGPADTNERLHNAASALDVSPERIVFMPRMPYADYLACYAHVDLYLDTLPINTRSTAADAIWEGCPVLTRTGDTISGRSVTSMLQQLGLPELITGDNVSFIGMATALGNDPEALATLRRHIDQQRTQNALFDMQGFAHDFRRAIRAISARHRIGRPPTDVDL</sequence>
<dbReference type="InterPro" id="IPR037919">
    <property type="entry name" value="OGT"/>
</dbReference>
<keyword evidence="7 8" id="KW-0802">TPR repeat</keyword>
<keyword evidence="4 10" id="KW-0328">Glycosyltransferase</keyword>
<reference evidence="10 11" key="1">
    <citation type="submission" date="2018-07" db="EMBL/GenBank/DDBJ databases">
        <title>Dyella monticola sp. nov. and Dyella psychrodurans sp. nov. isolated from monsoon evergreen broad-leaved forest soil of Dinghu Mountain, China.</title>
        <authorList>
            <person name="Gao Z."/>
            <person name="Qiu L."/>
        </authorList>
    </citation>
    <scope>NUCLEOTIDE SEQUENCE [LARGE SCALE GENOMIC DNA]</scope>
    <source>
        <strain evidence="10 11">4MSK11</strain>
    </source>
</reference>
<evidence type="ECO:0000256" key="6">
    <source>
        <dbReference type="ARBA" id="ARBA00022737"/>
    </source>
</evidence>
<comment type="similarity">
    <text evidence="2">Belongs to the glycosyltransferase 41 family. O-GlcNAc transferase subfamily.</text>
</comment>
<gene>
    <name evidence="10" type="ORF">DWU99_13205</name>
</gene>
<evidence type="ECO:0000256" key="7">
    <source>
        <dbReference type="ARBA" id="ARBA00022803"/>
    </source>
</evidence>
<dbReference type="GO" id="GO:0006493">
    <property type="term" value="P:protein O-linked glycosylation"/>
    <property type="evidence" value="ECO:0007669"/>
    <property type="project" value="InterPro"/>
</dbReference>
<comment type="caution">
    <text evidence="10">The sequence shown here is derived from an EMBL/GenBank/DDBJ whole genome shotgun (WGS) entry which is preliminary data.</text>
</comment>
<dbReference type="Pfam" id="PF13432">
    <property type="entry name" value="TPR_16"/>
    <property type="match status" value="1"/>
</dbReference>
<dbReference type="Gene3D" id="3.40.50.11380">
    <property type="match status" value="1"/>
</dbReference>
<dbReference type="EMBL" id="QRBF01000005">
    <property type="protein sequence ID" value="RDS82368.1"/>
    <property type="molecule type" value="Genomic_DNA"/>
</dbReference>
<proteinExistence type="inferred from homology"/>
<dbReference type="Gene3D" id="1.25.40.10">
    <property type="entry name" value="Tetratricopeptide repeat domain"/>
    <property type="match status" value="3"/>
</dbReference>
<keyword evidence="11" id="KW-1185">Reference proteome</keyword>
<evidence type="ECO:0000256" key="1">
    <source>
        <dbReference type="ARBA" id="ARBA00004922"/>
    </source>
</evidence>
<dbReference type="InterPro" id="IPR029489">
    <property type="entry name" value="OGT/SEC/SPY_C"/>
</dbReference>
<feature type="repeat" description="TPR" evidence="8">
    <location>
        <begin position="111"/>
        <end position="144"/>
    </location>
</feature>
<dbReference type="Gene3D" id="3.40.50.2000">
    <property type="entry name" value="Glycogen Phosphorylase B"/>
    <property type="match status" value="1"/>
</dbReference>
<dbReference type="Proteomes" id="UP000255334">
    <property type="component" value="Unassembled WGS sequence"/>
</dbReference>
<evidence type="ECO:0000256" key="8">
    <source>
        <dbReference type="PROSITE-ProRule" id="PRU00339"/>
    </source>
</evidence>
<dbReference type="SUPFAM" id="SSF48452">
    <property type="entry name" value="TPR-like"/>
    <property type="match status" value="1"/>
</dbReference>
<name>A0A370X1U8_9GAMM</name>
<dbReference type="Pfam" id="PF13844">
    <property type="entry name" value="Glyco_transf_41"/>
    <property type="match status" value="2"/>
</dbReference>
<dbReference type="GO" id="GO:0097363">
    <property type="term" value="F:protein O-acetylglucosaminyltransferase activity"/>
    <property type="evidence" value="ECO:0007669"/>
    <property type="project" value="UniProtKB-EC"/>
</dbReference>
<evidence type="ECO:0000256" key="2">
    <source>
        <dbReference type="ARBA" id="ARBA00005386"/>
    </source>
</evidence>
<dbReference type="InterPro" id="IPR011990">
    <property type="entry name" value="TPR-like_helical_dom_sf"/>
</dbReference>
<comment type="pathway">
    <text evidence="1">Protein modification; protein glycosylation.</text>
</comment>